<keyword evidence="1" id="KW-0472">Membrane</keyword>
<proteinExistence type="predicted"/>
<feature type="transmembrane region" description="Helical" evidence="1">
    <location>
        <begin position="41"/>
        <end position="61"/>
    </location>
</feature>
<reference evidence="3" key="1">
    <citation type="submission" date="2020-12" db="EMBL/GenBank/DDBJ databases">
        <title>Hymenobacter sp.</title>
        <authorList>
            <person name="Kim M.K."/>
        </authorList>
    </citation>
    <scope>NUCLEOTIDE SEQUENCE [LARGE SCALE GENOMIC DNA]</scope>
    <source>
        <strain evidence="3">BT325</strain>
    </source>
</reference>
<evidence type="ECO:0000313" key="3">
    <source>
        <dbReference type="Proteomes" id="UP000620670"/>
    </source>
</evidence>
<sequence>MATRTTLAPAKKLHLDRAARNAGEAFAFDEPDTTPVAPRSYGSSLIWLGMAAVAVLGLSLLF</sequence>
<gene>
    <name evidence="2" type="ORF">JAO75_19695</name>
</gene>
<evidence type="ECO:0000256" key="1">
    <source>
        <dbReference type="SAM" id="Phobius"/>
    </source>
</evidence>
<accession>A0ABS0Y5P4</accession>
<keyword evidence="1" id="KW-0812">Transmembrane</keyword>
<dbReference type="RefSeq" id="WP_199050852.1">
    <property type="nucleotide sequence ID" value="NZ_JAELXT010000028.1"/>
</dbReference>
<protein>
    <submittedName>
        <fullName evidence="2">Uncharacterized protein</fullName>
    </submittedName>
</protein>
<keyword evidence="1" id="KW-1133">Transmembrane helix</keyword>
<keyword evidence="3" id="KW-1185">Reference proteome</keyword>
<dbReference type="Proteomes" id="UP000620670">
    <property type="component" value="Unassembled WGS sequence"/>
</dbReference>
<dbReference type="EMBL" id="JAELXT010000028">
    <property type="protein sequence ID" value="MBJ6127631.1"/>
    <property type="molecule type" value="Genomic_DNA"/>
</dbReference>
<organism evidence="2 3">
    <name type="scientific">Microvirga splendida</name>
    <dbReference type="NCBI Taxonomy" id="2795727"/>
    <lineage>
        <taxon>Bacteria</taxon>
        <taxon>Pseudomonadati</taxon>
        <taxon>Pseudomonadota</taxon>
        <taxon>Alphaproteobacteria</taxon>
        <taxon>Hyphomicrobiales</taxon>
        <taxon>Methylobacteriaceae</taxon>
        <taxon>Microvirga</taxon>
    </lineage>
</organism>
<comment type="caution">
    <text evidence="2">The sequence shown here is derived from an EMBL/GenBank/DDBJ whole genome shotgun (WGS) entry which is preliminary data.</text>
</comment>
<name>A0ABS0Y5P4_9HYPH</name>
<evidence type="ECO:0000313" key="2">
    <source>
        <dbReference type="EMBL" id="MBJ6127631.1"/>
    </source>
</evidence>